<dbReference type="Proteomes" id="UP001229346">
    <property type="component" value="Unassembled WGS sequence"/>
</dbReference>
<sequence length="226" mass="25168">MSVDTVVSLPRVVSLNVGMPVSMAHGSKEVVSGIVKRASEQPHALSFTGLEGDGQGDTVHHGGRDKAICAYFERNLPYWSNKYDRSFEAGAFGENLTVSEWTEHDLCIGDIVQIGDVIVQVSQPRQPCYKLGLRHDLQELPQDVQLTGYTGFYFRVMKEGVLQSGSELVIVQRHPAAKSIAEANRLMYIDKEDVAGLRELLAVEELSVSWQEQLGNRLRRLEQQEA</sequence>
<dbReference type="RefSeq" id="WP_307201223.1">
    <property type="nucleotide sequence ID" value="NZ_JAUSSU010000002.1"/>
</dbReference>
<feature type="domain" description="MOSC" evidence="1">
    <location>
        <begin position="37"/>
        <end position="171"/>
    </location>
</feature>
<gene>
    <name evidence="2" type="ORF">J2T15_000764</name>
</gene>
<dbReference type="InterPro" id="IPR052353">
    <property type="entry name" value="Benzoxazolinone_Detox_Enz"/>
</dbReference>
<dbReference type="PANTHER" id="PTHR30212:SF4">
    <property type="entry name" value="MOSC DOMAIN-CONTAINING PROTEIN"/>
    <property type="match status" value="1"/>
</dbReference>
<comment type="caution">
    <text evidence="2">The sequence shown here is derived from an EMBL/GenBank/DDBJ whole genome shotgun (WGS) entry which is preliminary data.</text>
</comment>
<dbReference type="EMBL" id="JAUSSU010000002">
    <property type="protein sequence ID" value="MDQ0111331.1"/>
    <property type="molecule type" value="Genomic_DNA"/>
</dbReference>
<proteinExistence type="predicted"/>
<dbReference type="Pfam" id="PF03475">
    <property type="entry name" value="YiiM_3-alpha"/>
    <property type="match status" value="1"/>
</dbReference>
<organism evidence="2 3">
    <name type="scientific">Paenibacillus harenae</name>
    <dbReference type="NCBI Taxonomy" id="306543"/>
    <lineage>
        <taxon>Bacteria</taxon>
        <taxon>Bacillati</taxon>
        <taxon>Bacillota</taxon>
        <taxon>Bacilli</taxon>
        <taxon>Bacillales</taxon>
        <taxon>Paenibacillaceae</taxon>
        <taxon>Paenibacillus</taxon>
    </lineage>
</organism>
<dbReference type="SUPFAM" id="SSF50800">
    <property type="entry name" value="PK beta-barrel domain-like"/>
    <property type="match status" value="1"/>
</dbReference>
<dbReference type="InterPro" id="IPR005302">
    <property type="entry name" value="MoCF_Sase_C"/>
</dbReference>
<reference evidence="2 3" key="1">
    <citation type="submission" date="2023-07" db="EMBL/GenBank/DDBJ databases">
        <title>Sorghum-associated microbial communities from plants grown in Nebraska, USA.</title>
        <authorList>
            <person name="Schachtman D."/>
        </authorList>
    </citation>
    <scope>NUCLEOTIDE SEQUENCE [LARGE SCALE GENOMIC DNA]</scope>
    <source>
        <strain evidence="2 3">CC482</strain>
    </source>
</reference>
<dbReference type="InterPro" id="IPR005163">
    <property type="entry name" value="Tri_helical_YiiM-like"/>
</dbReference>
<keyword evidence="3" id="KW-1185">Reference proteome</keyword>
<evidence type="ECO:0000259" key="1">
    <source>
        <dbReference type="PROSITE" id="PS51340"/>
    </source>
</evidence>
<dbReference type="InterPro" id="IPR011037">
    <property type="entry name" value="Pyrv_Knase-like_insert_dom_sf"/>
</dbReference>
<protein>
    <submittedName>
        <fullName evidence="2">MOSC domain-containing protein YiiM</fullName>
    </submittedName>
</protein>
<dbReference type="Gene3D" id="2.40.33.20">
    <property type="entry name" value="PK beta-barrel domain-like"/>
    <property type="match status" value="1"/>
</dbReference>
<accession>A0ABT9TVE2</accession>
<evidence type="ECO:0000313" key="3">
    <source>
        <dbReference type="Proteomes" id="UP001229346"/>
    </source>
</evidence>
<evidence type="ECO:0000313" key="2">
    <source>
        <dbReference type="EMBL" id="MDQ0111331.1"/>
    </source>
</evidence>
<dbReference type="PANTHER" id="PTHR30212">
    <property type="entry name" value="PROTEIN YIIM"/>
    <property type="match status" value="1"/>
</dbReference>
<dbReference type="Pfam" id="PF03473">
    <property type="entry name" value="MOSC"/>
    <property type="match status" value="1"/>
</dbReference>
<dbReference type="PROSITE" id="PS51340">
    <property type="entry name" value="MOSC"/>
    <property type="match status" value="1"/>
</dbReference>
<name>A0ABT9TVE2_PAEHA</name>